<keyword evidence="1" id="KW-0472">Membrane</keyword>
<dbReference type="EMBL" id="PSQE01000006">
    <property type="protein sequence ID" value="RHN52287.1"/>
    <property type="molecule type" value="Genomic_DNA"/>
</dbReference>
<gene>
    <name evidence="2" type="ORF">MtrunA17_Chr6g0478881</name>
</gene>
<evidence type="ECO:0000313" key="2">
    <source>
        <dbReference type="EMBL" id="RHN52287.1"/>
    </source>
</evidence>
<feature type="transmembrane region" description="Helical" evidence="1">
    <location>
        <begin position="36"/>
        <end position="57"/>
    </location>
</feature>
<keyword evidence="1" id="KW-1133">Transmembrane helix</keyword>
<reference evidence="2" key="1">
    <citation type="journal article" date="2018" name="Nat. Plants">
        <title>Whole-genome landscape of Medicago truncatula symbiotic genes.</title>
        <authorList>
            <person name="Pecrix Y."/>
            <person name="Gamas P."/>
            <person name="Carrere S."/>
        </authorList>
    </citation>
    <scope>NUCLEOTIDE SEQUENCE</scope>
    <source>
        <tissue evidence="2">Leaves</tissue>
    </source>
</reference>
<evidence type="ECO:0008006" key="3">
    <source>
        <dbReference type="Google" id="ProtNLM"/>
    </source>
</evidence>
<comment type="caution">
    <text evidence="2">The sequence shown here is derived from an EMBL/GenBank/DDBJ whole genome shotgun (WGS) entry which is preliminary data.</text>
</comment>
<evidence type="ECO:0000256" key="1">
    <source>
        <dbReference type="SAM" id="Phobius"/>
    </source>
</evidence>
<sequence length="59" mass="6850">MHILSSLFKEQHFHVEVGGPTSFPNLDSVMRSWNYLAFWLFMISLILTYTTGALRIFKG</sequence>
<dbReference type="Gramene" id="rna36945">
    <property type="protein sequence ID" value="RHN52287.1"/>
    <property type="gene ID" value="gene36945"/>
</dbReference>
<accession>A0A396HN52</accession>
<dbReference type="Proteomes" id="UP000265566">
    <property type="component" value="Chromosome 6"/>
</dbReference>
<organism evidence="2">
    <name type="scientific">Medicago truncatula</name>
    <name type="common">Barrel medic</name>
    <name type="synonym">Medicago tribuloides</name>
    <dbReference type="NCBI Taxonomy" id="3880"/>
    <lineage>
        <taxon>Eukaryota</taxon>
        <taxon>Viridiplantae</taxon>
        <taxon>Streptophyta</taxon>
        <taxon>Embryophyta</taxon>
        <taxon>Tracheophyta</taxon>
        <taxon>Spermatophyta</taxon>
        <taxon>Magnoliopsida</taxon>
        <taxon>eudicotyledons</taxon>
        <taxon>Gunneridae</taxon>
        <taxon>Pentapetalae</taxon>
        <taxon>rosids</taxon>
        <taxon>fabids</taxon>
        <taxon>Fabales</taxon>
        <taxon>Fabaceae</taxon>
        <taxon>Papilionoideae</taxon>
        <taxon>50 kb inversion clade</taxon>
        <taxon>NPAAA clade</taxon>
        <taxon>Hologalegina</taxon>
        <taxon>IRL clade</taxon>
        <taxon>Trifolieae</taxon>
        <taxon>Medicago</taxon>
    </lineage>
</organism>
<proteinExistence type="predicted"/>
<protein>
    <recommendedName>
        <fullName evidence="3">Transmembrane protein</fullName>
    </recommendedName>
</protein>
<dbReference type="AlphaFoldDB" id="A0A396HN52"/>
<keyword evidence="1" id="KW-0812">Transmembrane</keyword>
<name>A0A396HN52_MEDTR</name>